<protein>
    <submittedName>
        <fullName evidence="2">Methyltransferase domain</fullName>
    </submittedName>
</protein>
<dbReference type="Pfam" id="PF08241">
    <property type="entry name" value="Methyltransf_11"/>
    <property type="match status" value="1"/>
</dbReference>
<feature type="domain" description="Methyltransferase type 11" evidence="1">
    <location>
        <begin position="57"/>
        <end position="135"/>
    </location>
</feature>
<sequence>MPDAGRGPLSVDQPVPYNVAMPSATSMRFPSGSLQWLCGDQLRTNRRLLAIETGTGLCRTLAQYDADIVAVSSDPATATVTHRVDGVNAVCATADSLPFSSESFDSVIIHQRFHELAPGLVLPQIARVLRPGGSLGLSWLVRDDTVPWVRRLAALLRTVDPTAMTGEYGTESISTLTQSPYFPDVETRNHRIWIPVTKGQLISMSLSRHAVARLDDQSKNGLTHRIEDLYDDSSGPVGELRLPYELQCWRGWVDHSKLSAPARTESPGFVIKI</sequence>
<dbReference type="InterPro" id="IPR029063">
    <property type="entry name" value="SAM-dependent_MTases_sf"/>
</dbReference>
<dbReference type="EMBL" id="LT906441">
    <property type="protein sequence ID" value="SNV29305.1"/>
    <property type="molecule type" value="Genomic_DNA"/>
</dbReference>
<organism evidence="2 3">
    <name type="scientific">Cutibacterium granulosum</name>
    <dbReference type="NCBI Taxonomy" id="33011"/>
    <lineage>
        <taxon>Bacteria</taxon>
        <taxon>Bacillati</taxon>
        <taxon>Actinomycetota</taxon>
        <taxon>Actinomycetes</taxon>
        <taxon>Propionibacteriales</taxon>
        <taxon>Propionibacteriaceae</taxon>
        <taxon>Cutibacterium</taxon>
    </lineage>
</organism>
<accession>A0A239W3Z9</accession>
<dbReference type="eggNOG" id="COG2226">
    <property type="taxonomic scope" value="Bacteria"/>
</dbReference>
<evidence type="ECO:0000313" key="2">
    <source>
        <dbReference type="EMBL" id="SNV29305.1"/>
    </source>
</evidence>
<dbReference type="KEGG" id="cgrn:4412665_00257"/>
<evidence type="ECO:0000259" key="1">
    <source>
        <dbReference type="Pfam" id="PF08241"/>
    </source>
</evidence>
<gene>
    <name evidence="2" type="ORF">SAMEA4412665_00257</name>
</gene>
<dbReference type="Gene3D" id="3.40.50.150">
    <property type="entry name" value="Vaccinia Virus protein VP39"/>
    <property type="match status" value="1"/>
</dbReference>
<dbReference type="InterPro" id="IPR013216">
    <property type="entry name" value="Methyltransf_11"/>
</dbReference>
<dbReference type="Proteomes" id="UP000215332">
    <property type="component" value="Chromosome 1"/>
</dbReference>
<dbReference type="GO" id="GO:0032259">
    <property type="term" value="P:methylation"/>
    <property type="evidence" value="ECO:0007669"/>
    <property type="project" value="UniProtKB-KW"/>
</dbReference>
<name>A0A239W3Z9_9ACTN</name>
<keyword evidence="2" id="KW-0808">Transferase</keyword>
<dbReference type="GO" id="GO:0008757">
    <property type="term" value="F:S-adenosylmethionine-dependent methyltransferase activity"/>
    <property type="evidence" value="ECO:0007669"/>
    <property type="project" value="InterPro"/>
</dbReference>
<dbReference type="AlphaFoldDB" id="A0A239W3Z9"/>
<reference evidence="2 3" key="1">
    <citation type="submission" date="2017-06" db="EMBL/GenBank/DDBJ databases">
        <authorList>
            <consortium name="Pathogen Informatics"/>
        </authorList>
    </citation>
    <scope>NUCLEOTIDE SEQUENCE [LARGE SCALE GENOMIC DNA]</scope>
    <source>
        <strain evidence="2 3">NCTC11865</strain>
    </source>
</reference>
<keyword evidence="2" id="KW-0489">Methyltransferase</keyword>
<evidence type="ECO:0000313" key="3">
    <source>
        <dbReference type="Proteomes" id="UP000215332"/>
    </source>
</evidence>
<proteinExistence type="predicted"/>
<dbReference type="SUPFAM" id="SSF53335">
    <property type="entry name" value="S-adenosyl-L-methionine-dependent methyltransferases"/>
    <property type="match status" value="1"/>
</dbReference>